<organism evidence="4 5">
    <name type="scientific">Pseudomonas morbosilactucae</name>
    <dbReference type="NCBI Taxonomy" id="2938197"/>
    <lineage>
        <taxon>Bacteria</taxon>
        <taxon>Pseudomonadati</taxon>
        <taxon>Pseudomonadota</taxon>
        <taxon>Gammaproteobacteria</taxon>
        <taxon>Pseudomonadales</taxon>
        <taxon>Pseudomonadaceae</taxon>
        <taxon>Pseudomonas</taxon>
    </lineage>
</organism>
<dbReference type="InterPro" id="IPR001242">
    <property type="entry name" value="Condensation_dom"/>
</dbReference>
<name>A0A9X1Z2T5_9PSED</name>
<dbReference type="InterPro" id="IPR042099">
    <property type="entry name" value="ANL_N_sf"/>
</dbReference>
<reference evidence="4 5" key="2">
    <citation type="journal article" date="2023" name="Plant Pathol.">
        <title>Dismantling and reorganizing Pseudomonas marginalis sensu#lato.</title>
        <authorList>
            <person name="Sawada H."/>
            <person name="Fujikawa T."/>
            <person name="Satou M."/>
        </authorList>
    </citation>
    <scope>NUCLEOTIDE SEQUENCE [LARGE SCALE GENOMIC DNA]</scope>
    <source>
        <strain evidence="4 5">MAFF 302030</strain>
    </source>
</reference>
<dbReference type="SUPFAM" id="SSF56801">
    <property type="entry name" value="Acetyl-CoA synthetase-like"/>
    <property type="match status" value="1"/>
</dbReference>
<dbReference type="InterPro" id="IPR023213">
    <property type="entry name" value="CAT-like_dom_sf"/>
</dbReference>
<dbReference type="SUPFAM" id="SSF52777">
    <property type="entry name" value="CoA-dependent acyltransferases"/>
    <property type="match status" value="1"/>
</dbReference>
<protein>
    <submittedName>
        <fullName evidence="4">Condensation domain-containing protein</fullName>
    </submittedName>
</protein>
<dbReference type="CDD" id="cd19531">
    <property type="entry name" value="LCL_NRPS-like"/>
    <property type="match status" value="1"/>
</dbReference>
<dbReference type="FunFam" id="3.30.559.30:FF:000001">
    <property type="entry name" value="Non-ribosomal peptide synthetase"/>
    <property type="match status" value="1"/>
</dbReference>
<dbReference type="Proteomes" id="UP001155059">
    <property type="component" value="Unassembled WGS sequence"/>
</dbReference>
<dbReference type="PANTHER" id="PTHR45398:SF1">
    <property type="entry name" value="ENZYME, PUTATIVE (JCVI)-RELATED"/>
    <property type="match status" value="1"/>
</dbReference>
<dbReference type="Gene3D" id="3.30.559.10">
    <property type="entry name" value="Chloramphenicol acetyltransferase-like domain"/>
    <property type="match status" value="1"/>
</dbReference>
<evidence type="ECO:0000313" key="5">
    <source>
        <dbReference type="Proteomes" id="UP001155059"/>
    </source>
</evidence>
<dbReference type="GO" id="GO:0003824">
    <property type="term" value="F:catalytic activity"/>
    <property type="evidence" value="ECO:0007669"/>
    <property type="project" value="InterPro"/>
</dbReference>
<dbReference type="RefSeq" id="WP_268267417.1">
    <property type="nucleotide sequence ID" value="NZ_JALQCW010000145.1"/>
</dbReference>
<reference evidence="4 5" key="1">
    <citation type="journal article" date="2022" name="Int. J. Syst. Evol. Microbiol.">
        <title>Pseudomonas aegrilactucae sp. nov. and Pseudomonas morbosilactucae sp. nov., pathogens causing bacterial rot of lettuce in Japan.</title>
        <authorList>
            <person name="Sawada H."/>
            <person name="Fujikawa T."/>
            <person name="Satou M."/>
        </authorList>
    </citation>
    <scope>NUCLEOTIDE SEQUENCE [LARGE SCALE GENOMIC DNA]</scope>
    <source>
        <strain evidence="4 5">MAFF 302030</strain>
    </source>
</reference>
<gene>
    <name evidence="4" type="ORF">M1B34_33495</name>
</gene>
<dbReference type="Pfam" id="PF00668">
    <property type="entry name" value="Condensation"/>
    <property type="match status" value="1"/>
</dbReference>
<keyword evidence="1" id="KW-0596">Phosphopantetheine</keyword>
<evidence type="ECO:0000259" key="3">
    <source>
        <dbReference type="Pfam" id="PF00668"/>
    </source>
</evidence>
<dbReference type="Gene3D" id="3.30.559.30">
    <property type="entry name" value="Nonribosomal peptide synthetase, condensation domain"/>
    <property type="match status" value="1"/>
</dbReference>
<evidence type="ECO:0000313" key="4">
    <source>
        <dbReference type="EMBL" id="MCK9802426.1"/>
    </source>
</evidence>
<proteinExistence type="predicted"/>
<accession>A0A9X1Z2T5</accession>
<dbReference type="PANTHER" id="PTHR45398">
    <property type="match status" value="1"/>
</dbReference>
<sequence>HEVVLAELPIQYADYAIWQRHWMEAGEQERQLGYWRQQLGDEQPVLELPLDRPRPAIQSHQGARLDLALDDELASGLRQLAQAQGVTLFMLLLASFQTLLSRYSGQSDIRVGVPIANRNRVETERLIGFFVNTQVLRAQVDGSMPFTALMQQVKDAALGAQEHQDLPFEQLVEALQPERSLSHSPLFQVMFNHQTAVRSATRPAANQSLSIEPLNWETQTTHFDLVLNTFEAQDGLWASLSYATDIFDSGTVEGLGRHWQTLLRAIVAQPGQFISELALLEPEEYRQITQEWNKNDADYPLDLCVHQLIEEQVRQRPEAVALVYAGQTLSYAQLNARANRLAH</sequence>
<feature type="non-terminal residue" evidence="4">
    <location>
        <position position="1"/>
    </location>
</feature>
<feature type="non-terminal residue" evidence="4">
    <location>
        <position position="343"/>
    </location>
</feature>
<dbReference type="EMBL" id="JALQCW010000145">
    <property type="protein sequence ID" value="MCK9802426.1"/>
    <property type="molecule type" value="Genomic_DNA"/>
</dbReference>
<dbReference type="Gene3D" id="3.40.50.12780">
    <property type="entry name" value="N-terminal domain of ligase-like"/>
    <property type="match status" value="1"/>
</dbReference>
<evidence type="ECO:0000256" key="1">
    <source>
        <dbReference type="ARBA" id="ARBA00022450"/>
    </source>
</evidence>
<comment type="caution">
    <text evidence="4">The sequence shown here is derived from an EMBL/GenBank/DDBJ whole genome shotgun (WGS) entry which is preliminary data.</text>
</comment>
<evidence type="ECO:0000256" key="2">
    <source>
        <dbReference type="ARBA" id="ARBA00022553"/>
    </source>
</evidence>
<keyword evidence="2" id="KW-0597">Phosphoprotein</keyword>
<feature type="domain" description="Condensation" evidence="3">
    <location>
        <begin position="6"/>
        <end position="288"/>
    </location>
</feature>
<dbReference type="AlphaFoldDB" id="A0A9X1Z2T5"/>